<evidence type="ECO:0000313" key="3">
    <source>
        <dbReference type="Proteomes" id="UP001501074"/>
    </source>
</evidence>
<dbReference type="EMBL" id="BAAAZO010000006">
    <property type="protein sequence ID" value="GAA3619026.1"/>
    <property type="molecule type" value="Genomic_DNA"/>
</dbReference>
<comment type="caution">
    <text evidence="2">The sequence shown here is derived from an EMBL/GenBank/DDBJ whole genome shotgun (WGS) entry which is preliminary data.</text>
</comment>
<feature type="region of interest" description="Disordered" evidence="1">
    <location>
        <begin position="1"/>
        <end position="58"/>
    </location>
</feature>
<keyword evidence="3" id="KW-1185">Reference proteome</keyword>
<name>A0ABP6ZSZ2_9ACTN</name>
<dbReference type="Proteomes" id="UP001501074">
    <property type="component" value="Unassembled WGS sequence"/>
</dbReference>
<evidence type="ECO:0000313" key="2">
    <source>
        <dbReference type="EMBL" id="GAA3619026.1"/>
    </source>
</evidence>
<evidence type="ECO:0000256" key="1">
    <source>
        <dbReference type="SAM" id="MobiDB-lite"/>
    </source>
</evidence>
<reference evidence="3" key="1">
    <citation type="journal article" date="2019" name="Int. J. Syst. Evol. Microbiol.">
        <title>The Global Catalogue of Microorganisms (GCM) 10K type strain sequencing project: providing services to taxonomists for standard genome sequencing and annotation.</title>
        <authorList>
            <consortium name="The Broad Institute Genomics Platform"/>
            <consortium name="The Broad Institute Genome Sequencing Center for Infectious Disease"/>
            <person name="Wu L."/>
            <person name="Ma J."/>
        </authorList>
    </citation>
    <scope>NUCLEOTIDE SEQUENCE [LARGE SCALE GENOMIC DNA]</scope>
    <source>
        <strain evidence="3">JCM 16902</strain>
    </source>
</reference>
<sequence length="58" mass="6851">MRQAPCLRPMGPARRDPQKWLDRRTFQRQQVRQRGPLLQARQARQAQQARQTGQAQQA</sequence>
<accession>A0ABP6ZSZ2</accession>
<feature type="compositionally biased region" description="Basic and acidic residues" evidence="1">
    <location>
        <begin position="13"/>
        <end position="25"/>
    </location>
</feature>
<proteinExistence type="predicted"/>
<feature type="compositionally biased region" description="Low complexity" evidence="1">
    <location>
        <begin position="27"/>
        <end position="58"/>
    </location>
</feature>
<protein>
    <submittedName>
        <fullName evidence="2">Uncharacterized protein</fullName>
    </submittedName>
</protein>
<organism evidence="2 3">
    <name type="scientific">Kineosporia mesophila</name>
    <dbReference type="NCBI Taxonomy" id="566012"/>
    <lineage>
        <taxon>Bacteria</taxon>
        <taxon>Bacillati</taxon>
        <taxon>Actinomycetota</taxon>
        <taxon>Actinomycetes</taxon>
        <taxon>Kineosporiales</taxon>
        <taxon>Kineosporiaceae</taxon>
        <taxon>Kineosporia</taxon>
    </lineage>
</organism>
<gene>
    <name evidence="2" type="ORF">GCM10022223_39810</name>
</gene>